<feature type="domain" description="ABM" evidence="1">
    <location>
        <begin position="13"/>
        <end position="101"/>
    </location>
</feature>
<dbReference type="PROSITE" id="PS51725">
    <property type="entry name" value="ABM"/>
    <property type="match status" value="1"/>
</dbReference>
<keyword evidence="3" id="KW-1185">Reference proteome</keyword>
<dbReference type="GO" id="GO:0004497">
    <property type="term" value="F:monooxygenase activity"/>
    <property type="evidence" value="ECO:0007669"/>
    <property type="project" value="UniProtKB-KW"/>
</dbReference>
<dbReference type="Gene3D" id="3.30.70.100">
    <property type="match status" value="1"/>
</dbReference>
<keyword evidence="2" id="KW-0503">Monooxygenase</keyword>
<dbReference type="SUPFAM" id="SSF54909">
    <property type="entry name" value="Dimeric alpha+beta barrel"/>
    <property type="match status" value="1"/>
</dbReference>
<dbReference type="RefSeq" id="WP_367772927.1">
    <property type="nucleotide sequence ID" value="NZ_JBFNXR010000031.1"/>
</dbReference>
<proteinExistence type="predicted"/>
<keyword evidence="2" id="KW-0560">Oxidoreductase</keyword>
<dbReference type="PANTHER" id="PTHR33336:SF15">
    <property type="entry name" value="ABM DOMAIN-CONTAINING PROTEIN"/>
    <property type="match status" value="1"/>
</dbReference>
<dbReference type="EMBL" id="JBFNXR010000031">
    <property type="protein sequence ID" value="MEW9855430.1"/>
    <property type="molecule type" value="Genomic_DNA"/>
</dbReference>
<name>A0ABV3RBU1_9SPHN</name>
<sequence>MKPELPEAIKNAYVSIFSVTVKEDRLADFLAAFDEVMPHSAAEEGIIRFEMFRDLKDPLHFTVIDLYRDKAAYDSHSQTPHVARLGPALAGCFDGVPDSRVCELRDGIPSKV</sequence>
<dbReference type="InterPro" id="IPR011008">
    <property type="entry name" value="Dimeric_a/b-barrel"/>
</dbReference>
<dbReference type="Pfam" id="PF03992">
    <property type="entry name" value="ABM"/>
    <property type="match status" value="1"/>
</dbReference>
<dbReference type="InterPro" id="IPR007138">
    <property type="entry name" value="ABM_dom"/>
</dbReference>
<protein>
    <submittedName>
        <fullName evidence="2">Quinol monooxygenase</fullName>
        <ecNumber evidence="2">1.-.-.-</ecNumber>
    </submittedName>
</protein>
<evidence type="ECO:0000259" key="1">
    <source>
        <dbReference type="PROSITE" id="PS51725"/>
    </source>
</evidence>
<accession>A0ABV3RBU1</accession>
<evidence type="ECO:0000313" key="3">
    <source>
        <dbReference type="Proteomes" id="UP001556118"/>
    </source>
</evidence>
<dbReference type="PANTHER" id="PTHR33336">
    <property type="entry name" value="QUINOL MONOOXYGENASE YGIN-RELATED"/>
    <property type="match status" value="1"/>
</dbReference>
<dbReference type="InterPro" id="IPR050744">
    <property type="entry name" value="AI-2_Isomerase_LsrG"/>
</dbReference>
<gene>
    <name evidence="2" type="ORF">ABUH87_09630</name>
</gene>
<dbReference type="EC" id="1.-.-.-" evidence="2"/>
<reference evidence="2 3" key="1">
    <citation type="submission" date="2024-06" db="EMBL/GenBank/DDBJ databases">
        <title>Novosphingobium rhizovicinus M1R2S20.</title>
        <authorList>
            <person name="Sun J.-Q."/>
        </authorList>
    </citation>
    <scope>NUCLEOTIDE SEQUENCE [LARGE SCALE GENOMIC DNA]</scope>
    <source>
        <strain evidence="2 3">M1R2S20</strain>
    </source>
</reference>
<organism evidence="2 3">
    <name type="scientific">Novosphingobium rhizovicinum</name>
    <dbReference type="NCBI Taxonomy" id="3228928"/>
    <lineage>
        <taxon>Bacteria</taxon>
        <taxon>Pseudomonadati</taxon>
        <taxon>Pseudomonadota</taxon>
        <taxon>Alphaproteobacteria</taxon>
        <taxon>Sphingomonadales</taxon>
        <taxon>Sphingomonadaceae</taxon>
        <taxon>Novosphingobium</taxon>
    </lineage>
</organism>
<dbReference type="Proteomes" id="UP001556118">
    <property type="component" value="Unassembled WGS sequence"/>
</dbReference>
<evidence type="ECO:0000313" key="2">
    <source>
        <dbReference type="EMBL" id="MEW9855430.1"/>
    </source>
</evidence>
<comment type="caution">
    <text evidence="2">The sequence shown here is derived from an EMBL/GenBank/DDBJ whole genome shotgun (WGS) entry which is preliminary data.</text>
</comment>